<comment type="caution">
    <text evidence="2">The sequence shown here is derived from an EMBL/GenBank/DDBJ whole genome shotgun (WGS) entry which is preliminary data.</text>
</comment>
<keyword evidence="2" id="KW-0808">Transferase</keyword>
<protein>
    <submittedName>
        <fullName evidence="2">Proline-rich receptor-like protein kinase PERK2</fullName>
    </submittedName>
</protein>
<keyword evidence="3" id="KW-1185">Reference proteome</keyword>
<dbReference type="EMBL" id="JANAVB010043220">
    <property type="protein sequence ID" value="KAJ6793098.1"/>
    <property type="molecule type" value="Genomic_DNA"/>
</dbReference>
<evidence type="ECO:0000256" key="1">
    <source>
        <dbReference type="SAM" id="MobiDB-lite"/>
    </source>
</evidence>
<keyword evidence="2" id="KW-0418">Kinase</keyword>
<keyword evidence="2" id="KW-0675">Receptor</keyword>
<evidence type="ECO:0000313" key="2">
    <source>
        <dbReference type="EMBL" id="KAJ6793098.1"/>
    </source>
</evidence>
<organism evidence="2 3">
    <name type="scientific">Iris pallida</name>
    <name type="common">Sweet iris</name>
    <dbReference type="NCBI Taxonomy" id="29817"/>
    <lineage>
        <taxon>Eukaryota</taxon>
        <taxon>Viridiplantae</taxon>
        <taxon>Streptophyta</taxon>
        <taxon>Embryophyta</taxon>
        <taxon>Tracheophyta</taxon>
        <taxon>Spermatophyta</taxon>
        <taxon>Magnoliopsida</taxon>
        <taxon>Liliopsida</taxon>
        <taxon>Asparagales</taxon>
        <taxon>Iridaceae</taxon>
        <taxon>Iridoideae</taxon>
        <taxon>Irideae</taxon>
        <taxon>Iris</taxon>
    </lineage>
</organism>
<reference evidence="2" key="2">
    <citation type="submission" date="2023-04" db="EMBL/GenBank/DDBJ databases">
        <authorList>
            <person name="Bruccoleri R.E."/>
            <person name="Oakeley E.J."/>
            <person name="Faust A.-M."/>
            <person name="Dessus-Babus S."/>
            <person name="Altorfer M."/>
            <person name="Burckhardt D."/>
            <person name="Oertli M."/>
            <person name="Naumann U."/>
            <person name="Petersen F."/>
            <person name="Wong J."/>
        </authorList>
    </citation>
    <scope>NUCLEOTIDE SEQUENCE</scope>
    <source>
        <strain evidence="2">GSM-AAB239-AS_SAM_17_03QT</strain>
        <tissue evidence="2">Leaf</tissue>
    </source>
</reference>
<dbReference type="Proteomes" id="UP001140949">
    <property type="component" value="Unassembled WGS sequence"/>
</dbReference>
<dbReference type="AlphaFoldDB" id="A0AAX6DMW8"/>
<sequence>MCHRSTARRWGGPGSRPGSAGRCSVSRRAPVRQLDRGHDNPDGEAVTGCRGSGGSAVVEMEPSVVQIWSSRWRSVTPWEKTHAGDGGSGWLGHEYAVAAGCTARRAAQRRPRVSARAAHRER</sequence>
<gene>
    <name evidence="2" type="ORF">M6B38_112765</name>
</gene>
<proteinExistence type="predicted"/>
<evidence type="ECO:0000313" key="3">
    <source>
        <dbReference type="Proteomes" id="UP001140949"/>
    </source>
</evidence>
<reference evidence="2" key="1">
    <citation type="journal article" date="2023" name="GigaByte">
        <title>Genome assembly of the bearded iris, Iris pallida Lam.</title>
        <authorList>
            <person name="Bruccoleri R.E."/>
            <person name="Oakeley E.J."/>
            <person name="Faust A.M.E."/>
            <person name="Altorfer M."/>
            <person name="Dessus-Babus S."/>
            <person name="Burckhardt D."/>
            <person name="Oertli M."/>
            <person name="Naumann U."/>
            <person name="Petersen F."/>
            <person name="Wong J."/>
        </authorList>
    </citation>
    <scope>NUCLEOTIDE SEQUENCE</scope>
    <source>
        <strain evidence="2">GSM-AAB239-AS_SAM_17_03QT</strain>
    </source>
</reference>
<name>A0AAX6DMW8_IRIPA</name>
<accession>A0AAX6DMW8</accession>
<dbReference type="GO" id="GO:0016301">
    <property type="term" value="F:kinase activity"/>
    <property type="evidence" value="ECO:0007669"/>
    <property type="project" value="UniProtKB-KW"/>
</dbReference>
<feature type="region of interest" description="Disordered" evidence="1">
    <location>
        <begin position="1"/>
        <end position="55"/>
    </location>
</feature>